<accession>C5MGP9</accession>
<feature type="compositionally biased region" description="Acidic residues" evidence="1">
    <location>
        <begin position="114"/>
        <end position="164"/>
    </location>
</feature>
<dbReference type="GeneID" id="8299572"/>
<dbReference type="EMBL" id="GG692402">
    <property type="protein sequence ID" value="EER30801.1"/>
    <property type="molecule type" value="Genomic_DNA"/>
</dbReference>
<dbReference type="Gene3D" id="6.10.250.3390">
    <property type="match status" value="1"/>
</dbReference>
<dbReference type="HOGENOM" id="CLU_109030_0_0_1"/>
<name>C5MGP9_CANTT</name>
<reference evidence="2 3" key="1">
    <citation type="journal article" date="2009" name="Nature">
        <title>Evolution of pathogenicity and sexual reproduction in eight Candida genomes.</title>
        <authorList>
            <person name="Butler G."/>
            <person name="Rasmussen M.D."/>
            <person name="Lin M.F."/>
            <person name="Santos M.A."/>
            <person name="Sakthikumar S."/>
            <person name="Munro C.A."/>
            <person name="Rheinbay E."/>
            <person name="Grabherr M."/>
            <person name="Forche A."/>
            <person name="Reedy J.L."/>
            <person name="Agrafioti I."/>
            <person name="Arnaud M.B."/>
            <person name="Bates S."/>
            <person name="Brown A.J."/>
            <person name="Brunke S."/>
            <person name="Costanzo M.C."/>
            <person name="Fitzpatrick D.A."/>
            <person name="de Groot P.W."/>
            <person name="Harris D."/>
            <person name="Hoyer L.L."/>
            <person name="Hube B."/>
            <person name="Klis F.M."/>
            <person name="Kodira C."/>
            <person name="Lennard N."/>
            <person name="Logue M.E."/>
            <person name="Martin R."/>
            <person name="Neiman A.M."/>
            <person name="Nikolaou E."/>
            <person name="Quail M.A."/>
            <person name="Quinn J."/>
            <person name="Santos M.C."/>
            <person name="Schmitzberger F.F."/>
            <person name="Sherlock G."/>
            <person name="Shah P."/>
            <person name="Silverstein K.A."/>
            <person name="Skrzypek M.S."/>
            <person name="Soll D."/>
            <person name="Staggs R."/>
            <person name="Stansfield I."/>
            <person name="Stumpf M.P."/>
            <person name="Sudbery P.E."/>
            <person name="Srikantha T."/>
            <person name="Zeng Q."/>
            <person name="Berman J."/>
            <person name="Berriman M."/>
            <person name="Heitman J."/>
            <person name="Gow N.A."/>
            <person name="Lorenz M.C."/>
            <person name="Birren B.W."/>
            <person name="Kellis M."/>
            <person name="Cuomo C.A."/>
        </authorList>
    </citation>
    <scope>NUCLEOTIDE SEQUENCE [LARGE SCALE GENOMIC DNA]</scope>
    <source>
        <strain evidence="3">ATCC MYA-3404 / T1</strain>
    </source>
</reference>
<dbReference type="Pfam" id="PF08203">
    <property type="entry name" value="RNA_polI_A14"/>
    <property type="match status" value="1"/>
</dbReference>
<dbReference type="RefSeq" id="XP_002550955.1">
    <property type="nucleotide sequence ID" value="XM_002550909.1"/>
</dbReference>
<evidence type="ECO:0000313" key="3">
    <source>
        <dbReference type="Proteomes" id="UP000002037"/>
    </source>
</evidence>
<gene>
    <name evidence="2" type="ORF">CTRG_05253</name>
</gene>
<dbReference type="Proteomes" id="UP000002037">
    <property type="component" value="Unassembled WGS sequence"/>
</dbReference>
<feature type="compositionally biased region" description="Basic and acidic residues" evidence="1">
    <location>
        <begin position="93"/>
        <end position="113"/>
    </location>
</feature>
<feature type="region of interest" description="Disordered" evidence="1">
    <location>
        <begin position="82"/>
        <end position="192"/>
    </location>
</feature>
<evidence type="ECO:0000313" key="2">
    <source>
        <dbReference type="EMBL" id="EER30801.1"/>
    </source>
</evidence>
<keyword evidence="3" id="KW-1185">Reference proteome</keyword>
<dbReference type="AlphaFoldDB" id="C5MGP9"/>
<dbReference type="InterPro" id="IPR013239">
    <property type="entry name" value="RNA_polI_Rpa14"/>
</dbReference>
<dbReference type="STRING" id="294747.C5MGP9"/>
<organism evidence="2 3">
    <name type="scientific">Candida tropicalis (strain ATCC MYA-3404 / T1)</name>
    <name type="common">Yeast</name>
    <dbReference type="NCBI Taxonomy" id="294747"/>
    <lineage>
        <taxon>Eukaryota</taxon>
        <taxon>Fungi</taxon>
        <taxon>Dikarya</taxon>
        <taxon>Ascomycota</taxon>
        <taxon>Saccharomycotina</taxon>
        <taxon>Pichiomycetes</taxon>
        <taxon>Debaryomycetaceae</taxon>
        <taxon>Candida/Lodderomyces clade</taxon>
        <taxon>Candida</taxon>
    </lineage>
</organism>
<sequence>MSTYRSRRVIPSAINTPTSIRLLKINNLGASEAERALSEFIDASELNISGKATTDFNTTGLAGNSESPAVLSQLKRIQRSLRGLPPVISEQQSENKRSADEETDRPNKKIKFDESEDNTEEVKEEEDAEEQPKYEEEEEEEEEEEDDDEEEKVQEEEEEKEEEPVEKKKSKKDKSKKDKEDKKDKKKKKKHS</sequence>
<evidence type="ECO:0000256" key="1">
    <source>
        <dbReference type="SAM" id="MobiDB-lite"/>
    </source>
</evidence>
<protein>
    <submittedName>
        <fullName evidence="2">Uncharacterized protein</fullName>
    </submittedName>
</protein>
<dbReference type="KEGG" id="ctp:CTRG_05253"/>
<proteinExistence type="predicted"/>
<dbReference type="VEuPathDB" id="FungiDB:CTRG_05253"/>
<dbReference type="eggNOG" id="ENOG502S8XT">
    <property type="taxonomic scope" value="Eukaryota"/>
</dbReference>
<dbReference type="OrthoDB" id="4093689at2759"/>